<evidence type="ECO:0000313" key="2">
    <source>
        <dbReference type="EMBL" id="QJR11861.1"/>
    </source>
</evidence>
<evidence type="ECO:0000259" key="1">
    <source>
        <dbReference type="Pfam" id="PF12867"/>
    </source>
</evidence>
<keyword evidence="3" id="KW-1185">Reference proteome</keyword>
<dbReference type="InterPro" id="IPR034660">
    <property type="entry name" value="DinB/YfiT-like"/>
</dbReference>
<protein>
    <recommendedName>
        <fullName evidence="1">DinB-like domain-containing protein</fullName>
    </recommendedName>
</protein>
<dbReference type="Proteomes" id="UP000501534">
    <property type="component" value="Chromosome"/>
</dbReference>
<accession>A0A6M4GX55</accession>
<dbReference type="AlphaFoldDB" id="A0A6M4GX55"/>
<organism evidence="2 3">
    <name type="scientific">Usitatibacter rugosus</name>
    <dbReference type="NCBI Taxonomy" id="2732067"/>
    <lineage>
        <taxon>Bacteria</taxon>
        <taxon>Pseudomonadati</taxon>
        <taxon>Pseudomonadota</taxon>
        <taxon>Betaproteobacteria</taxon>
        <taxon>Nitrosomonadales</taxon>
        <taxon>Usitatibacteraceae</taxon>
        <taxon>Usitatibacter</taxon>
    </lineage>
</organism>
<dbReference type="KEGG" id="uru:DSM104443_02944"/>
<dbReference type="Pfam" id="PF12867">
    <property type="entry name" value="DinB_2"/>
    <property type="match status" value="1"/>
</dbReference>
<reference evidence="2 3" key="1">
    <citation type="submission" date="2020-04" db="EMBL/GenBank/DDBJ databases">
        <title>Usitatibacter rugosus gen. nov., sp. nov. and Usitatibacter palustris sp. nov., novel members of Usitatibacteraceae fam. nov. within the order Nitrosomonadales isolated from soil.</title>
        <authorList>
            <person name="Huber K.J."/>
            <person name="Neumann-Schaal M."/>
            <person name="Geppert A."/>
            <person name="Luckner M."/>
            <person name="Wanner G."/>
            <person name="Overmann J."/>
        </authorList>
    </citation>
    <scope>NUCLEOTIDE SEQUENCE [LARGE SCALE GENOMIC DNA]</scope>
    <source>
        <strain evidence="2 3">0125_3</strain>
    </source>
</reference>
<dbReference type="InterPro" id="IPR024775">
    <property type="entry name" value="DinB-like"/>
</dbReference>
<gene>
    <name evidence="2" type="ORF">DSM104443_02944</name>
</gene>
<proteinExistence type="predicted"/>
<dbReference type="Gene3D" id="1.20.120.450">
    <property type="entry name" value="dinb family like domain"/>
    <property type="match status" value="1"/>
</dbReference>
<name>A0A6M4GX55_9PROT</name>
<sequence length="165" mass="18036">MGTAEFPVVSLAEALERLAGMPPFLEKALAGRTAEALRIRTEAGGEFSLVEQACHLRDLEREGYLHRLHRMLIEDTPELPGFEGGEIARMRNYQAQDAHAAACDFARCRAALVAGLAALDPPQLQRTARFGGRLISVADLASMVVDHDRGHREELQRLVASLPAP</sequence>
<evidence type="ECO:0000313" key="3">
    <source>
        <dbReference type="Proteomes" id="UP000501534"/>
    </source>
</evidence>
<dbReference type="EMBL" id="CP053069">
    <property type="protein sequence ID" value="QJR11861.1"/>
    <property type="molecule type" value="Genomic_DNA"/>
</dbReference>
<feature type="domain" description="DinB-like" evidence="1">
    <location>
        <begin position="25"/>
        <end position="154"/>
    </location>
</feature>
<dbReference type="SUPFAM" id="SSF109854">
    <property type="entry name" value="DinB/YfiT-like putative metalloenzymes"/>
    <property type="match status" value="1"/>
</dbReference>
<dbReference type="RefSeq" id="WP_171093556.1">
    <property type="nucleotide sequence ID" value="NZ_CP053069.1"/>
</dbReference>